<evidence type="ECO:0000313" key="2">
    <source>
        <dbReference type="EMBL" id="GGF71312.1"/>
    </source>
</evidence>
<feature type="compositionally biased region" description="Basic and acidic residues" evidence="1">
    <location>
        <begin position="8"/>
        <end position="20"/>
    </location>
</feature>
<dbReference type="EMBL" id="BMCT01000005">
    <property type="protein sequence ID" value="GGF71312.1"/>
    <property type="molecule type" value="Genomic_DNA"/>
</dbReference>
<proteinExistence type="predicted"/>
<dbReference type="AlphaFoldDB" id="A0A917C442"/>
<reference evidence="2" key="2">
    <citation type="submission" date="2020-09" db="EMBL/GenBank/DDBJ databases">
        <authorList>
            <person name="Sun Q."/>
            <person name="Sedlacek I."/>
        </authorList>
    </citation>
    <scope>NUCLEOTIDE SEQUENCE</scope>
    <source>
        <strain evidence="2">CCM 7897</strain>
    </source>
</reference>
<reference evidence="2" key="1">
    <citation type="journal article" date="2014" name="Int. J. Syst. Evol. Microbiol.">
        <title>Complete genome sequence of Corynebacterium casei LMG S-19264T (=DSM 44701T), isolated from a smear-ripened cheese.</title>
        <authorList>
            <consortium name="US DOE Joint Genome Institute (JGI-PGF)"/>
            <person name="Walter F."/>
            <person name="Albersmeier A."/>
            <person name="Kalinowski J."/>
            <person name="Ruckert C."/>
        </authorList>
    </citation>
    <scope>NUCLEOTIDE SEQUENCE</scope>
    <source>
        <strain evidence="2">CCM 7897</strain>
    </source>
</reference>
<name>A0A917C442_9HYPH</name>
<gene>
    <name evidence="2" type="ORF">GCM10007301_33810</name>
</gene>
<accession>A0A917C442</accession>
<organism evidence="2 3">
    <name type="scientific">Azorhizobium oxalatiphilum</name>
    <dbReference type="NCBI Taxonomy" id="980631"/>
    <lineage>
        <taxon>Bacteria</taxon>
        <taxon>Pseudomonadati</taxon>
        <taxon>Pseudomonadota</taxon>
        <taxon>Alphaproteobacteria</taxon>
        <taxon>Hyphomicrobiales</taxon>
        <taxon>Xanthobacteraceae</taxon>
        <taxon>Azorhizobium</taxon>
    </lineage>
</organism>
<evidence type="ECO:0000256" key="1">
    <source>
        <dbReference type="SAM" id="MobiDB-lite"/>
    </source>
</evidence>
<feature type="region of interest" description="Disordered" evidence="1">
    <location>
        <begin position="1"/>
        <end position="25"/>
    </location>
</feature>
<sequence length="122" mass="13192">MTAKHKAREPATCEEPESRLTDAPSPVLLRAKTQTLNKPGPSALGFPAVEVISAFTSIMLHAEAIRQSCHGEGTDELASSIDTIIAETARAWEHIADMCRQLTPRLLDQDGNSHFDVNTGPT</sequence>
<dbReference type="RefSeq" id="WP_188580710.1">
    <property type="nucleotide sequence ID" value="NZ_BMCT01000005.1"/>
</dbReference>
<comment type="caution">
    <text evidence="2">The sequence shown here is derived from an EMBL/GenBank/DDBJ whole genome shotgun (WGS) entry which is preliminary data.</text>
</comment>
<evidence type="ECO:0000313" key="3">
    <source>
        <dbReference type="Proteomes" id="UP000606044"/>
    </source>
</evidence>
<keyword evidence="3" id="KW-1185">Reference proteome</keyword>
<protein>
    <submittedName>
        <fullName evidence="2">Uncharacterized protein</fullName>
    </submittedName>
</protein>
<dbReference type="Proteomes" id="UP000606044">
    <property type="component" value="Unassembled WGS sequence"/>
</dbReference>